<keyword evidence="10 12" id="KW-0472">Membrane</keyword>
<comment type="pathway">
    <text evidence="2">Glycolipid biosynthesis; glycosylphosphatidylinositol-anchor biosynthesis.</text>
</comment>
<evidence type="ECO:0000256" key="5">
    <source>
        <dbReference type="ARBA" id="ARBA00022676"/>
    </source>
</evidence>
<organism evidence="13 14">
    <name type="scientific">Penicillium flavigenum</name>
    <dbReference type="NCBI Taxonomy" id="254877"/>
    <lineage>
        <taxon>Eukaryota</taxon>
        <taxon>Fungi</taxon>
        <taxon>Dikarya</taxon>
        <taxon>Ascomycota</taxon>
        <taxon>Pezizomycotina</taxon>
        <taxon>Eurotiomycetes</taxon>
        <taxon>Eurotiomycetidae</taxon>
        <taxon>Eurotiales</taxon>
        <taxon>Aspergillaceae</taxon>
        <taxon>Penicillium</taxon>
    </lineage>
</organism>
<dbReference type="GO" id="GO:0006506">
    <property type="term" value="P:GPI anchor biosynthetic process"/>
    <property type="evidence" value="ECO:0007669"/>
    <property type="project" value="UniProtKB-UniPathway"/>
</dbReference>
<evidence type="ECO:0000256" key="8">
    <source>
        <dbReference type="ARBA" id="ARBA00022824"/>
    </source>
</evidence>
<name>A0A1V6TV73_9EURO</name>
<keyword evidence="7 12" id="KW-0812">Transmembrane</keyword>
<evidence type="ECO:0000256" key="7">
    <source>
        <dbReference type="ARBA" id="ARBA00022692"/>
    </source>
</evidence>
<keyword evidence="6" id="KW-0808">Transferase</keyword>
<feature type="transmembrane region" description="Helical" evidence="12">
    <location>
        <begin position="328"/>
        <end position="348"/>
    </location>
</feature>
<dbReference type="OrthoDB" id="416834at2759"/>
<evidence type="ECO:0000256" key="1">
    <source>
        <dbReference type="ARBA" id="ARBA00004477"/>
    </source>
</evidence>
<evidence type="ECO:0000256" key="2">
    <source>
        <dbReference type="ARBA" id="ARBA00004687"/>
    </source>
</evidence>
<reference evidence="14" key="1">
    <citation type="journal article" date="2017" name="Nat. Microbiol.">
        <title>Global analysis of biosynthetic gene clusters reveals vast potential of secondary metabolite production in Penicillium species.</title>
        <authorList>
            <person name="Nielsen J.C."/>
            <person name="Grijseels S."/>
            <person name="Prigent S."/>
            <person name="Ji B."/>
            <person name="Dainat J."/>
            <person name="Nielsen K.F."/>
            <person name="Frisvad J.C."/>
            <person name="Workman M."/>
            <person name="Nielsen J."/>
        </authorList>
    </citation>
    <scope>NUCLEOTIDE SEQUENCE [LARGE SCALE GENOMIC DNA]</scope>
    <source>
        <strain evidence="14">IBT 14082</strain>
    </source>
</reference>
<evidence type="ECO:0000256" key="9">
    <source>
        <dbReference type="ARBA" id="ARBA00022989"/>
    </source>
</evidence>
<evidence type="ECO:0000313" key="13">
    <source>
        <dbReference type="EMBL" id="OQE30292.1"/>
    </source>
</evidence>
<feature type="transmembrane region" description="Helical" evidence="12">
    <location>
        <begin position="360"/>
        <end position="381"/>
    </location>
</feature>
<dbReference type="InterPro" id="IPR005599">
    <property type="entry name" value="GPI_mannosylTrfase"/>
</dbReference>
<evidence type="ECO:0000256" key="4">
    <source>
        <dbReference type="ARBA" id="ARBA00022502"/>
    </source>
</evidence>
<evidence type="ECO:0000256" key="11">
    <source>
        <dbReference type="ARBA" id="ARBA00024708"/>
    </source>
</evidence>
<dbReference type="GO" id="GO:0000026">
    <property type="term" value="F:alpha-1,2-mannosyltransferase activity"/>
    <property type="evidence" value="ECO:0007669"/>
    <property type="project" value="TreeGrafter"/>
</dbReference>
<dbReference type="AlphaFoldDB" id="A0A1V6TV73"/>
<comment type="function">
    <text evidence="11">Mannosyltransferase involved in glycosylphosphatidylinositol-anchor biosynthesis. Transfers the third mannose to Man2-GlcN-acyl-PI during GPI precursor assembly.</text>
</comment>
<keyword evidence="8 12" id="KW-0256">Endoplasmic reticulum</keyword>
<comment type="similarity">
    <text evidence="3">Belongs to the glycosyltransferase 22 family. PIGB subfamily.</text>
</comment>
<dbReference type="STRING" id="254877.A0A1V6TV73"/>
<comment type="caution">
    <text evidence="13">The sequence shown here is derived from an EMBL/GenBank/DDBJ whole genome shotgun (WGS) entry which is preliminary data.</text>
</comment>
<dbReference type="EC" id="2.4.1.-" evidence="12"/>
<evidence type="ECO:0000256" key="10">
    <source>
        <dbReference type="ARBA" id="ARBA00023136"/>
    </source>
</evidence>
<evidence type="ECO:0000313" key="14">
    <source>
        <dbReference type="Proteomes" id="UP000191342"/>
    </source>
</evidence>
<keyword evidence="4" id="KW-0337">GPI-anchor biosynthesis</keyword>
<accession>A0A1V6TV73</accession>
<protein>
    <recommendedName>
        <fullName evidence="12">Mannosyltransferase</fullName>
        <ecNumber evidence="12">2.4.1.-</ecNumber>
    </recommendedName>
</protein>
<evidence type="ECO:0000256" key="3">
    <source>
        <dbReference type="ARBA" id="ARBA00006065"/>
    </source>
</evidence>
<evidence type="ECO:0000256" key="12">
    <source>
        <dbReference type="RuleBase" id="RU363075"/>
    </source>
</evidence>
<feature type="transmembrane region" description="Helical" evidence="12">
    <location>
        <begin position="387"/>
        <end position="412"/>
    </location>
</feature>
<comment type="subcellular location">
    <subcellularLocation>
        <location evidence="1 12">Endoplasmic reticulum membrane</location>
        <topology evidence="1 12">Multi-pass membrane protein</topology>
    </subcellularLocation>
</comment>
<sequence length="759" mass="86535">MSKPISPRKPQTPRAPTQNILLFLIAFRLVNAFAVRTFFQPDEYFQSLEPAWQIAFGQGQGAWVTWEWRHQLRSSLHPLFFAALYKAADFLASALSVSPATRAELLIAAPKTAQAVVAAIGDFYTWKLAVRVYGDDSRGSWTTLVATVLNPWQWFCSTRTLSNCLETTLTVVALELWPWQWSAGSTAGDGRDKSTGNQMRGTDRGRSVIVGYDWTSNFVTTATDAACSLHQCLPLAALACILRPTNILVWATLAGLAWLRTSWPQRKILIFEVIVCGSAILAVSSVADRLFYGIWTFPPLRFLYFNLAQSLAVFYGSNDWHYYISQGYPLLLTTLLPFAIIGLYRTLTTRKSTVGDSSQAAIRVQLATVCLLMPFVLSLISHKEVRFIYPLLPCLHILAAPPLVQFFYPAIYSPAYPRHTPRRLILIFLVLVNVVIALYTTLYHASGTLRVLSYLRQQHEAHSVPTKRQTNSVSETGISAGFLMPCHSTPWRSHLVYPTINAWALSCEPPIDLNATQKAVYRDEADHFYDDPFQFLRQNMTGGLRHIPRRPSYASSAHDFVSGKTPNKAPQHEWPDYLIFFAQLEPTLYAILRGSYYGECWRTFNTAWHDDWRRRGDIVVWCLDTAEQDAWRSNTERQLRQSRDKQFDRIVEAFKNEGRKQRKQGWMGLHMSSMPWSSSPPSLFASWRRSVESLFSSPSKSSISWPWRPASRWEKFVARLSFSKQKTSWLPSWMSDWLPVLPSWLGGSERRPTEAELWS</sequence>
<dbReference type="Proteomes" id="UP000191342">
    <property type="component" value="Unassembled WGS sequence"/>
</dbReference>
<evidence type="ECO:0000256" key="6">
    <source>
        <dbReference type="ARBA" id="ARBA00022679"/>
    </source>
</evidence>
<feature type="transmembrane region" description="Helical" evidence="12">
    <location>
        <begin position="424"/>
        <end position="445"/>
    </location>
</feature>
<dbReference type="PANTHER" id="PTHR22760:SF4">
    <property type="entry name" value="GPI MANNOSYLTRANSFERASE 3"/>
    <property type="match status" value="1"/>
</dbReference>
<dbReference type="Pfam" id="PF03901">
    <property type="entry name" value="Glyco_transf_22"/>
    <property type="match status" value="1"/>
</dbReference>
<dbReference type="EMBL" id="MLQL01000003">
    <property type="protein sequence ID" value="OQE30292.1"/>
    <property type="molecule type" value="Genomic_DNA"/>
</dbReference>
<gene>
    <name evidence="13" type="ORF">PENFLA_c003G04289</name>
</gene>
<dbReference type="GO" id="GO:0005789">
    <property type="term" value="C:endoplasmic reticulum membrane"/>
    <property type="evidence" value="ECO:0007669"/>
    <property type="project" value="UniProtKB-SubCell"/>
</dbReference>
<dbReference type="PANTHER" id="PTHR22760">
    <property type="entry name" value="GLYCOSYLTRANSFERASE"/>
    <property type="match status" value="1"/>
</dbReference>
<feature type="transmembrane region" description="Helical" evidence="12">
    <location>
        <begin position="268"/>
        <end position="287"/>
    </location>
</feature>
<keyword evidence="5 12" id="KW-0328">Glycosyltransferase</keyword>
<dbReference type="UniPathway" id="UPA00196"/>
<proteinExistence type="inferred from homology"/>
<keyword evidence="14" id="KW-1185">Reference proteome</keyword>
<keyword evidence="9 12" id="KW-1133">Transmembrane helix</keyword>